<comment type="caution">
    <text evidence="2">The sequence shown here is derived from an EMBL/GenBank/DDBJ whole genome shotgun (WGS) entry which is preliminary data.</text>
</comment>
<evidence type="ECO:0000313" key="2">
    <source>
        <dbReference type="EMBL" id="NWB95532.1"/>
    </source>
</evidence>
<name>A0A7Y7XB66_9PSED</name>
<keyword evidence="1" id="KW-1133">Transmembrane helix</keyword>
<keyword evidence="1" id="KW-0472">Membrane</keyword>
<gene>
    <name evidence="2" type="ORF">HX882_06485</name>
</gene>
<sequence length="65" mass="7202">MTGPFDFLKNPFARKIGLILLVKFVLLMGIRSIWFNAPVEVMDDGVKAGQHLLGPSLVPPEKIPK</sequence>
<accession>A0A7Y7XB66</accession>
<organism evidence="2 3">
    <name type="scientific">Pseudomonas gingeri</name>
    <dbReference type="NCBI Taxonomy" id="117681"/>
    <lineage>
        <taxon>Bacteria</taxon>
        <taxon>Pseudomonadati</taxon>
        <taxon>Pseudomonadota</taxon>
        <taxon>Gammaproteobacteria</taxon>
        <taxon>Pseudomonadales</taxon>
        <taxon>Pseudomonadaceae</taxon>
        <taxon>Pseudomonas</taxon>
    </lineage>
</organism>
<evidence type="ECO:0000256" key="1">
    <source>
        <dbReference type="SAM" id="Phobius"/>
    </source>
</evidence>
<dbReference type="Proteomes" id="UP000539985">
    <property type="component" value="Unassembled WGS sequence"/>
</dbReference>
<reference evidence="2 3" key="1">
    <citation type="submission" date="2020-04" db="EMBL/GenBank/DDBJ databases">
        <title>Molecular characterization of pseudomonads from Agaricus bisporus reveal novel blotch 2 pathogens in Western Europe.</title>
        <authorList>
            <person name="Taparia T."/>
            <person name="Krijger M."/>
            <person name="Haynes E."/>
            <person name="Elpinstone J.G."/>
            <person name="Noble R."/>
            <person name="Van Der Wolf J."/>
        </authorList>
    </citation>
    <scope>NUCLEOTIDE SEQUENCE [LARGE SCALE GENOMIC DNA]</scope>
    <source>
        <strain evidence="2 3">H7001</strain>
    </source>
</reference>
<protein>
    <submittedName>
        <fullName evidence="2">Uncharacterized protein</fullName>
    </submittedName>
</protein>
<dbReference type="AlphaFoldDB" id="A0A7Y7XB66"/>
<proteinExistence type="predicted"/>
<evidence type="ECO:0000313" key="3">
    <source>
        <dbReference type="Proteomes" id="UP000539985"/>
    </source>
</evidence>
<feature type="transmembrane region" description="Helical" evidence="1">
    <location>
        <begin position="12"/>
        <end position="34"/>
    </location>
</feature>
<dbReference type="EMBL" id="JACAQB010000004">
    <property type="protein sequence ID" value="NWB95532.1"/>
    <property type="molecule type" value="Genomic_DNA"/>
</dbReference>
<keyword evidence="1" id="KW-0812">Transmembrane</keyword>
<dbReference type="RefSeq" id="WP_177091454.1">
    <property type="nucleotide sequence ID" value="NZ_JACAOS010000003.1"/>
</dbReference>